<name>A0A380NX58_WEIVI</name>
<evidence type="ECO:0000313" key="2">
    <source>
        <dbReference type="Proteomes" id="UP000254621"/>
    </source>
</evidence>
<dbReference type="EMBL" id="UHIV01000001">
    <property type="protein sequence ID" value="SUP52594.1"/>
    <property type="molecule type" value="Genomic_DNA"/>
</dbReference>
<evidence type="ECO:0000313" key="1">
    <source>
        <dbReference type="EMBL" id="SUP52594.1"/>
    </source>
</evidence>
<organism evidence="1 2">
    <name type="scientific">Weissella viridescens</name>
    <name type="common">Lactobacillus viridescens</name>
    <dbReference type="NCBI Taxonomy" id="1629"/>
    <lineage>
        <taxon>Bacteria</taxon>
        <taxon>Bacillati</taxon>
        <taxon>Bacillota</taxon>
        <taxon>Bacilli</taxon>
        <taxon>Lactobacillales</taxon>
        <taxon>Lactobacillaceae</taxon>
        <taxon>Weissella</taxon>
    </lineage>
</organism>
<protein>
    <submittedName>
        <fullName evidence="1">Predicted membrane protein (DUF2207)</fullName>
    </submittedName>
</protein>
<dbReference type="Proteomes" id="UP000254621">
    <property type="component" value="Unassembled WGS sequence"/>
</dbReference>
<reference evidence="1 2" key="1">
    <citation type="submission" date="2018-06" db="EMBL/GenBank/DDBJ databases">
        <authorList>
            <consortium name="Pathogen Informatics"/>
            <person name="Doyle S."/>
        </authorList>
    </citation>
    <scope>NUCLEOTIDE SEQUENCE [LARGE SCALE GENOMIC DNA]</scope>
    <source>
        <strain evidence="1 2">NCTC13645</strain>
    </source>
</reference>
<sequence length="110" mass="12037">MLDQIGRMSEREIEEVVLWDRLLAYAVILDEGKTVAKELEKLDLQPIDAAPVNELLVAFALIGPYQIRVHTAVASTSSGSNMSLGPEVHLAVLADLVVVVLFNLKKSRLA</sequence>
<dbReference type="AlphaFoldDB" id="A0A380NX58"/>
<gene>
    <name evidence="1" type="ORF">NCTC13645_00491</name>
</gene>
<accession>A0A380NX58</accession>
<proteinExistence type="predicted"/>